<dbReference type="Proteomes" id="UP001151582">
    <property type="component" value="Unassembled WGS sequence"/>
</dbReference>
<dbReference type="SUPFAM" id="SSF53474">
    <property type="entry name" value="alpha/beta-Hydrolases"/>
    <property type="match status" value="1"/>
</dbReference>
<dbReference type="InterPro" id="IPR000073">
    <property type="entry name" value="AB_hydrolase_1"/>
</dbReference>
<dbReference type="PANTHER" id="PTHR12277:SF194">
    <property type="entry name" value="FI04476P"/>
    <property type="match status" value="1"/>
</dbReference>
<proteinExistence type="predicted"/>
<protein>
    <recommendedName>
        <fullName evidence="3">AB hydrolase-1 domain-containing protein</fullName>
    </recommendedName>
</protein>
<evidence type="ECO:0000313" key="5">
    <source>
        <dbReference type="Proteomes" id="UP001151582"/>
    </source>
</evidence>
<evidence type="ECO:0000313" key="4">
    <source>
        <dbReference type="EMBL" id="KAJ1984989.1"/>
    </source>
</evidence>
<organism evidence="4 5">
    <name type="scientific">Dimargaris verticillata</name>
    <dbReference type="NCBI Taxonomy" id="2761393"/>
    <lineage>
        <taxon>Eukaryota</taxon>
        <taxon>Fungi</taxon>
        <taxon>Fungi incertae sedis</taxon>
        <taxon>Zoopagomycota</taxon>
        <taxon>Kickxellomycotina</taxon>
        <taxon>Dimargaritomycetes</taxon>
        <taxon>Dimargaritales</taxon>
        <taxon>Dimargaritaceae</taxon>
        <taxon>Dimargaris</taxon>
    </lineage>
</organism>
<keyword evidence="2" id="KW-0812">Transmembrane</keyword>
<dbReference type="Gene3D" id="3.40.50.1820">
    <property type="entry name" value="alpha/beta hydrolase"/>
    <property type="match status" value="1"/>
</dbReference>
<evidence type="ECO:0000259" key="3">
    <source>
        <dbReference type="Pfam" id="PF00561"/>
    </source>
</evidence>
<keyword evidence="2" id="KW-1133">Transmembrane helix</keyword>
<dbReference type="PANTHER" id="PTHR12277">
    <property type="entry name" value="ALPHA/BETA HYDROLASE DOMAIN-CONTAINING PROTEIN"/>
    <property type="match status" value="1"/>
</dbReference>
<dbReference type="GO" id="GO:0005789">
    <property type="term" value="C:endoplasmic reticulum membrane"/>
    <property type="evidence" value="ECO:0007669"/>
    <property type="project" value="TreeGrafter"/>
</dbReference>
<name>A0A9W8EBF4_9FUNG</name>
<dbReference type="EMBL" id="JANBQB010000007">
    <property type="protein sequence ID" value="KAJ1984989.1"/>
    <property type="molecule type" value="Genomic_DNA"/>
</dbReference>
<comment type="caution">
    <text evidence="4">The sequence shown here is derived from an EMBL/GenBank/DDBJ whole genome shotgun (WGS) entry which is preliminary data.</text>
</comment>
<dbReference type="Pfam" id="PF00561">
    <property type="entry name" value="Abhydrolase_1"/>
    <property type="match status" value="1"/>
</dbReference>
<dbReference type="GO" id="GO:0006660">
    <property type="term" value="P:phosphatidylserine catabolic process"/>
    <property type="evidence" value="ECO:0007669"/>
    <property type="project" value="TreeGrafter"/>
</dbReference>
<dbReference type="InterPro" id="IPR029058">
    <property type="entry name" value="AB_hydrolase_fold"/>
</dbReference>
<dbReference type="OrthoDB" id="446723at2759"/>
<sequence>MEGSSLITPKAEESTTGPSSLELSHEQLSHILDDSLPSKGVFSGLFEAPRLQSWSNSLLTQLAAIQNDPNSSDRTTTATAAYMHALMGFRSSLANRELTAELVPWMWQDFLSSLWNEYTAAERDPGTGIDGPASLTVYAALHAAQEQAMNQRSDIMQACAEVGGIVDGWANVSPEDKRALVDQFLQSKLISPVNHRGAWANEDSEGYSADDQWDWVANVVSEARSVMGPLAGSNHGDGSTVYFDSEEEPWVESPTDDIWVGSNIEDAESPLSMAVYARDQAEGILSAIPPNSWGMAEGDVEMLGAFATALVVTAATVLLGYVGLLLLLLVAKSQQRYFVHFYWLKYLSPGDFDRPEKYGLLPHSVYNGQVVAADGIKLGFWHVLPQTYDAAREVQVQSLASVAQRQAYFEAHLTAAPLVILYFHGQSGSRERASRVSAYKALHAAAPRAHLVALDYRGYGDSSGTPDDEAMVTLDALAIWDYLVQRVPPRRILLYGHSLGTGVAAKLCQLAEKRDQGPLGLCLEGAYESITNVMMDYPTIPILRPFRKSAWLTQIFVQASSFHLDTWRRLPLLRTPTLLIHGRLDRDILIQNSINLFAALSPDPTTRSAKGQCTTSVALNALCPPQTLFETGDLYRWASPLRTVWYLELFYSDHDGAHQWYVTRQVLEQFFQEIAATKAPSASPPVA</sequence>
<dbReference type="GO" id="GO:0047372">
    <property type="term" value="F:monoacylglycerol lipase activity"/>
    <property type="evidence" value="ECO:0007669"/>
    <property type="project" value="TreeGrafter"/>
</dbReference>
<reference evidence="4" key="1">
    <citation type="submission" date="2022-07" db="EMBL/GenBank/DDBJ databases">
        <title>Phylogenomic reconstructions and comparative analyses of Kickxellomycotina fungi.</title>
        <authorList>
            <person name="Reynolds N.K."/>
            <person name="Stajich J.E."/>
            <person name="Barry K."/>
            <person name="Grigoriev I.V."/>
            <person name="Crous P."/>
            <person name="Smith M.E."/>
        </authorList>
    </citation>
    <scope>NUCLEOTIDE SEQUENCE</scope>
    <source>
        <strain evidence="4">RSA 567</strain>
    </source>
</reference>
<keyword evidence="5" id="KW-1185">Reference proteome</keyword>
<feature type="domain" description="AB hydrolase-1" evidence="3">
    <location>
        <begin position="419"/>
        <end position="513"/>
    </location>
</feature>
<dbReference type="GO" id="GO:0052651">
    <property type="term" value="P:monoacylglycerol catabolic process"/>
    <property type="evidence" value="ECO:0007669"/>
    <property type="project" value="TreeGrafter"/>
</dbReference>
<gene>
    <name evidence="4" type="ORF">H4R34_000333</name>
</gene>
<feature type="transmembrane region" description="Helical" evidence="2">
    <location>
        <begin position="305"/>
        <end position="331"/>
    </location>
</feature>
<dbReference type="GO" id="GO:0004622">
    <property type="term" value="F:phosphatidylcholine lysophospholipase activity"/>
    <property type="evidence" value="ECO:0007669"/>
    <property type="project" value="TreeGrafter"/>
</dbReference>
<evidence type="ECO:0000256" key="1">
    <source>
        <dbReference type="SAM" id="MobiDB-lite"/>
    </source>
</evidence>
<evidence type="ECO:0000256" key="2">
    <source>
        <dbReference type="SAM" id="Phobius"/>
    </source>
</evidence>
<keyword evidence="2" id="KW-0472">Membrane</keyword>
<feature type="region of interest" description="Disordered" evidence="1">
    <location>
        <begin position="1"/>
        <end position="21"/>
    </location>
</feature>
<dbReference type="AlphaFoldDB" id="A0A9W8EBF4"/>
<accession>A0A9W8EBF4</accession>